<keyword evidence="4" id="KW-1185">Reference proteome</keyword>
<feature type="compositionally biased region" description="Basic residues" evidence="1">
    <location>
        <begin position="363"/>
        <end position="374"/>
    </location>
</feature>
<dbReference type="InterPro" id="IPR036457">
    <property type="entry name" value="PPM-type-like_dom_sf"/>
</dbReference>
<name>A0AAN9SKF4_PSOTE</name>
<accession>A0AAN9SKF4</accession>
<dbReference type="SUPFAM" id="SSF81606">
    <property type="entry name" value="PP2C-like"/>
    <property type="match status" value="1"/>
</dbReference>
<dbReference type="PANTHER" id="PTHR47992">
    <property type="entry name" value="PROTEIN PHOSPHATASE"/>
    <property type="match status" value="1"/>
</dbReference>
<dbReference type="SMART" id="SM00332">
    <property type="entry name" value="PP2Cc"/>
    <property type="match status" value="1"/>
</dbReference>
<protein>
    <recommendedName>
        <fullName evidence="2">PPM-type phosphatase domain-containing protein</fullName>
    </recommendedName>
</protein>
<feature type="compositionally biased region" description="Basic and acidic residues" evidence="1">
    <location>
        <begin position="375"/>
        <end position="386"/>
    </location>
</feature>
<dbReference type="CDD" id="cd00143">
    <property type="entry name" value="PP2Cc"/>
    <property type="match status" value="1"/>
</dbReference>
<dbReference type="InterPro" id="IPR015655">
    <property type="entry name" value="PP2C"/>
</dbReference>
<dbReference type="GO" id="GO:0004722">
    <property type="term" value="F:protein serine/threonine phosphatase activity"/>
    <property type="evidence" value="ECO:0007669"/>
    <property type="project" value="InterPro"/>
</dbReference>
<evidence type="ECO:0000259" key="2">
    <source>
        <dbReference type="PROSITE" id="PS51746"/>
    </source>
</evidence>
<gene>
    <name evidence="3" type="ORF">VNO78_15584</name>
</gene>
<feature type="region of interest" description="Disordered" evidence="1">
    <location>
        <begin position="409"/>
        <end position="429"/>
    </location>
</feature>
<sequence>MGGCCSHDVSNRGKVESEVDDREYEYDHENDVFYEHSGALVRLRGCSRFVSMYTQQGQKGVNQDAMTVWEDFTGEKDVIFCGVFDGHGPLGHKVSQFIRDNLPSKLSTAIEISQQKTIKYYDANDSETASFNDDYDDSNPNMSLASWEGCLLKSFDEMDEHLAQEINTDSYCSGCTAVTLIKQGDQLIVGNLGDSRAVLCTRDSDQLIPVQLTVDLKPDIPSETSRIVNCEGRVFAAEEEPDVYRIWMPDDDCPGLAMSRAFGDFCLKDYGLIAVPDVFYRRITPQDEFVVLATDGVWDVLSNIEVINIVASAPRRSTAAKLLVKRAVRAWRYKYPGSKVDDCAAICLFLDEKSVLSHSQSHMNRKTRQRRSKSTRNEDTETVDGKVGMELEEEWKALGGFTRANSLSKLPRVARGMSKQQSSKYYTPS</sequence>
<evidence type="ECO:0000256" key="1">
    <source>
        <dbReference type="SAM" id="MobiDB-lite"/>
    </source>
</evidence>
<organism evidence="3 4">
    <name type="scientific">Psophocarpus tetragonolobus</name>
    <name type="common">Winged bean</name>
    <name type="synonym">Dolichos tetragonolobus</name>
    <dbReference type="NCBI Taxonomy" id="3891"/>
    <lineage>
        <taxon>Eukaryota</taxon>
        <taxon>Viridiplantae</taxon>
        <taxon>Streptophyta</taxon>
        <taxon>Embryophyta</taxon>
        <taxon>Tracheophyta</taxon>
        <taxon>Spermatophyta</taxon>
        <taxon>Magnoliopsida</taxon>
        <taxon>eudicotyledons</taxon>
        <taxon>Gunneridae</taxon>
        <taxon>Pentapetalae</taxon>
        <taxon>rosids</taxon>
        <taxon>fabids</taxon>
        <taxon>Fabales</taxon>
        <taxon>Fabaceae</taxon>
        <taxon>Papilionoideae</taxon>
        <taxon>50 kb inversion clade</taxon>
        <taxon>NPAAA clade</taxon>
        <taxon>indigoferoid/millettioid clade</taxon>
        <taxon>Phaseoleae</taxon>
        <taxon>Psophocarpus</taxon>
    </lineage>
</organism>
<dbReference type="InterPro" id="IPR001932">
    <property type="entry name" value="PPM-type_phosphatase-like_dom"/>
</dbReference>
<dbReference type="Proteomes" id="UP001386955">
    <property type="component" value="Unassembled WGS sequence"/>
</dbReference>
<evidence type="ECO:0000313" key="4">
    <source>
        <dbReference type="Proteomes" id="UP001386955"/>
    </source>
</evidence>
<dbReference type="PROSITE" id="PS51746">
    <property type="entry name" value="PPM_2"/>
    <property type="match status" value="1"/>
</dbReference>
<feature type="region of interest" description="Disordered" evidence="1">
    <location>
        <begin position="360"/>
        <end position="386"/>
    </location>
</feature>
<reference evidence="3 4" key="1">
    <citation type="submission" date="2024-01" db="EMBL/GenBank/DDBJ databases">
        <title>The genomes of 5 underutilized Papilionoideae crops provide insights into root nodulation and disease resistanc.</title>
        <authorList>
            <person name="Jiang F."/>
        </authorList>
    </citation>
    <scope>NUCLEOTIDE SEQUENCE [LARGE SCALE GENOMIC DNA]</scope>
    <source>
        <strain evidence="3">DUOXIRENSHENG_FW03</strain>
        <tissue evidence="3">Leaves</tissue>
    </source>
</reference>
<proteinExistence type="predicted"/>
<comment type="caution">
    <text evidence="3">The sequence shown here is derived from an EMBL/GenBank/DDBJ whole genome shotgun (WGS) entry which is preliminary data.</text>
</comment>
<dbReference type="AlphaFoldDB" id="A0AAN9SKF4"/>
<dbReference type="EMBL" id="JAYMYS010000004">
    <property type="protein sequence ID" value="KAK7395042.1"/>
    <property type="molecule type" value="Genomic_DNA"/>
</dbReference>
<evidence type="ECO:0000313" key="3">
    <source>
        <dbReference type="EMBL" id="KAK7395042.1"/>
    </source>
</evidence>
<dbReference type="Pfam" id="PF00481">
    <property type="entry name" value="PP2C"/>
    <property type="match status" value="1"/>
</dbReference>
<feature type="domain" description="PPM-type phosphatase" evidence="2">
    <location>
        <begin position="49"/>
        <end position="350"/>
    </location>
</feature>
<feature type="compositionally biased region" description="Polar residues" evidence="1">
    <location>
        <begin position="418"/>
        <end position="429"/>
    </location>
</feature>
<dbReference type="Gene3D" id="3.60.40.10">
    <property type="entry name" value="PPM-type phosphatase domain"/>
    <property type="match status" value="1"/>
</dbReference>